<proteinExistence type="predicted"/>
<dbReference type="AlphaFoldDB" id="A0A843TMZ6"/>
<dbReference type="EMBL" id="NMUH01000151">
    <property type="protein sequence ID" value="MQL73048.1"/>
    <property type="molecule type" value="Genomic_DNA"/>
</dbReference>
<evidence type="ECO:0000313" key="1">
    <source>
        <dbReference type="EMBL" id="MQL73048.1"/>
    </source>
</evidence>
<protein>
    <recommendedName>
        <fullName evidence="3">Protein kinase domain-containing protein</fullName>
    </recommendedName>
</protein>
<reference evidence="1" key="1">
    <citation type="submission" date="2017-07" db="EMBL/GenBank/DDBJ databases">
        <title>Taro Niue Genome Assembly and Annotation.</title>
        <authorList>
            <person name="Atibalentja N."/>
            <person name="Keating K."/>
            <person name="Fields C.J."/>
        </authorList>
    </citation>
    <scope>NUCLEOTIDE SEQUENCE</scope>
    <source>
        <strain evidence="1">Niue_2</strain>
        <tissue evidence="1">Leaf</tissue>
    </source>
</reference>
<gene>
    <name evidence="1" type="ORF">Taro_005401</name>
</gene>
<dbReference type="PANTHER" id="PTHR47987">
    <property type="entry name" value="OS08G0249100 PROTEIN"/>
    <property type="match status" value="1"/>
</dbReference>
<organism evidence="1 2">
    <name type="scientific">Colocasia esculenta</name>
    <name type="common">Wild taro</name>
    <name type="synonym">Arum esculentum</name>
    <dbReference type="NCBI Taxonomy" id="4460"/>
    <lineage>
        <taxon>Eukaryota</taxon>
        <taxon>Viridiplantae</taxon>
        <taxon>Streptophyta</taxon>
        <taxon>Embryophyta</taxon>
        <taxon>Tracheophyta</taxon>
        <taxon>Spermatophyta</taxon>
        <taxon>Magnoliopsida</taxon>
        <taxon>Liliopsida</taxon>
        <taxon>Araceae</taxon>
        <taxon>Aroideae</taxon>
        <taxon>Colocasieae</taxon>
        <taxon>Colocasia</taxon>
    </lineage>
</organism>
<keyword evidence="2" id="KW-1185">Reference proteome</keyword>
<evidence type="ECO:0008006" key="3">
    <source>
        <dbReference type="Google" id="ProtNLM"/>
    </source>
</evidence>
<name>A0A843TMZ6_COLES</name>
<dbReference type="OrthoDB" id="4062651at2759"/>
<dbReference type="SUPFAM" id="SSF56112">
    <property type="entry name" value="Protein kinase-like (PK-like)"/>
    <property type="match status" value="1"/>
</dbReference>
<sequence length="327" mass="37581">MFAKQMGRMSAKQDRLPSFLRFILRKYHSSRISSQVLAPLISECERLSPSEWEKLYKESHLQLQAINSSLFSQDKPTLSAEAFLDLNSINPIQDIYVQWAAIYTAFYALKKDLLDQKIFYPISLDRFLHRASFGKSTYFRFILDKDQYGEFLEQQRQLYIQRLIPAMGSSFSVAPVWRKTWWGIQGVVPFGCEGRPAELGVVVSLRGTVPLYLAPEYFMNGIVDEKMDVFAFSVLLLEIASRWKPVDGSHQRLFTWAKPHLSNGSTRMLVDTRLRDDYDNDQLNRLAFAASLYSQKPLPDGCHRTYHSSSSSLAGIIVPAIHIHIKQ</sequence>
<accession>A0A843TMZ6</accession>
<dbReference type="InterPro" id="IPR046958">
    <property type="entry name" value="RBK1/2/STUNTED"/>
</dbReference>
<dbReference type="InterPro" id="IPR011009">
    <property type="entry name" value="Kinase-like_dom_sf"/>
</dbReference>
<evidence type="ECO:0000313" key="2">
    <source>
        <dbReference type="Proteomes" id="UP000652761"/>
    </source>
</evidence>
<comment type="caution">
    <text evidence="1">The sequence shown here is derived from an EMBL/GenBank/DDBJ whole genome shotgun (WGS) entry which is preliminary data.</text>
</comment>
<dbReference type="PANTHER" id="PTHR47987:SF20">
    <property type="entry name" value="OS04G0654600 PROTEIN"/>
    <property type="match status" value="1"/>
</dbReference>
<dbReference type="Proteomes" id="UP000652761">
    <property type="component" value="Unassembled WGS sequence"/>
</dbReference>
<dbReference type="Gene3D" id="1.10.510.10">
    <property type="entry name" value="Transferase(Phosphotransferase) domain 1"/>
    <property type="match status" value="1"/>
</dbReference>